<feature type="region of interest" description="Disordered" evidence="1">
    <location>
        <begin position="1"/>
        <end position="78"/>
    </location>
</feature>
<dbReference type="GO" id="GO:0030317">
    <property type="term" value="P:flagellated sperm motility"/>
    <property type="evidence" value="ECO:0007669"/>
    <property type="project" value="TreeGrafter"/>
</dbReference>
<dbReference type="AlphaFoldDB" id="A0A340XRS3"/>
<dbReference type="GO" id="GO:0003677">
    <property type="term" value="F:DNA binding"/>
    <property type="evidence" value="ECO:0007669"/>
    <property type="project" value="InterPro"/>
</dbReference>
<dbReference type="Pfam" id="PF00841">
    <property type="entry name" value="Protamine_P2"/>
    <property type="match status" value="1"/>
</dbReference>
<feature type="compositionally biased region" description="Basic and acidic residues" evidence="1">
    <location>
        <begin position="48"/>
        <end position="57"/>
    </location>
</feature>
<dbReference type="KEGG" id="lve:103069397"/>
<evidence type="ECO:0000313" key="3">
    <source>
        <dbReference type="RefSeq" id="XP_007462902.1"/>
    </source>
</evidence>
<dbReference type="GO" id="GO:0051276">
    <property type="term" value="P:chromosome organization"/>
    <property type="evidence" value="ECO:0007669"/>
    <property type="project" value="InterPro"/>
</dbReference>
<keyword evidence="2" id="KW-1185">Reference proteome</keyword>
<dbReference type="STRING" id="118797.A0A340XRS3"/>
<dbReference type="OrthoDB" id="9837884at2759"/>
<feature type="region of interest" description="Disordered" evidence="1">
    <location>
        <begin position="93"/>
        <end position="146"/>
    </location>
</feature>
<dbReference type="GeneID" id="103069397"/>
<dbReference type="RefSeq" id="XP_007462902.1">
    <property type="nucleotide sequence ID" value="XM_007462840.1"/>
</dbReference>
<evidence type="ECO:0000256" key="1">
    <source>
        <dbReference type="SAM" id="MobiDB-lite"/>
    </source>
</evidence>
<evidence type="ECO:0000313" key="2">
    <source>
        <dbReference type="Proteomes" id="UP000265300"/>
    </source>
</evidence>
<dbReference type="InterPro" id="IPR026077">
    <property type="entry name" value="PRMP3"/>
</dbReference>
<dbReference type="PANTHER" id="PTHR14317">
    <property type="entry name" value="SPERM PROTAMINE P3"/>
    <property type="match status" value="1"/>
</dbReference>
<dbReference type="Proteomes" id="UP000265300">
    <property type="component" value="Unplaced"/>
</dbReference>
<reference evidence="3" key="1">
    <citation type="submission" date="2025-08" db="UniProtKB">
        <authorList>
            <consortium name="RefSeq"/>
        </authorList>
    </citation>
    <scope>IDENTIFICATION</scope>
</reference>
<organism evidence="2 3">
    <name type="scientific">Lipotes vexillifer</name>
    <name type="common">Yangtze river dolphin</name>
    <dbReference type="NCBI Taxonomy" id="118797"/>
    <lineage>
        <taxon>Eukaryota</taxon>
        <taxon>Metazoa</taxon>
        <taxon>Chordata</taxon>
        <taxon>Craniata</taxon>
        <taxon>Vertebrata</taxon>
        <taxon>Euteleostomi</taxon>
        <taxon>Mammalia</taxon>
        <taxon>Eutheria</taxon>
        <taxon>Laurasiatheria</taxon>
        <taxon>Artiodactyla</taxon>
        <taxon>Whippomorpha</taxon>
        <taxon>Cetacea</taxon>
        <taxon>Odontoceti</taxon>
        <taxon>Lipotidae</taxon>
        <taxon>Lipotes</taxon>
    </lineage>
</organism>
<dbReference type="CTD" id="58531"/>
<name>A0A340XRS3_LIPVE</name>
<proteinExistence type="predicted"/>
<dbReference type="InParanoid" id="A0A340XRS3"/>
<dbReference type="GO" id="GO:0005737">
    <property type="term" value="C:cytoplasm"/>
    <property type="evidence" value="ECO:0007669"/>
    <property type="project" value="TreeGrafter"/>
</dbReference>
<dbReference type="InterPro" id="IPR000492">
    <property type="entry name" value="PRM2"/>
</dbReference>
<accession>A0A340XRS3</accession>
<feature type="compositionally biased region" description="Acidic residues" evidence="1">
    <location>
        <begin position="97"/>
        <end position="110"/>
    </location>
</feature>
<dbReference type="PANTHER" id="PTHR14317:SF0">
    <property type="entry name" value="PROTAMINE-3"/>
    <property type="match status" value="1"/>
</dbReference>
<sequence length="146" mass="16188">MVGCRLRSPSKGPRPQQGESERLQQVQDLRLEDVPIYGRTHRGPIVTDRSHSPERQPKWATGSHCAKLGTGHGRGHESSMKKLVVCVSQDNFSLSSEGEEEGEPEGEAEELPVQGKLLLLEPEWQEEGAKDDSVVQKNPKPKQTQS</sequence>
<protein>
    <submittedName>
        <fullName evidence="3">Protamine-3</fullName>
    </submittedName>
</protein>
<gene>
    <name evidence="3" type="primary">PRM3</name>
</gene>
<dbReference type="GO" id="GO:0007286">
    <property type="term" value="P:spermatid development"/>
    <property type="evidence" value="ECO:0007669"/>
    <property type="project" value="InterPro"/>
</dbReference>